<evidence type="ECO:0000313" key="12">
    <source>
        <dbReference type="EMBL" id="PKI60470.1"/>
    </source>
</evidence>
<evidence type="ECO:0000256" key="9">
    <source>
        <dbReference type="SAM" id="MobiDB-lite"/>
    </source>
</evidence>
<dbReference type="GeneID" id="116211338"/>
<evidence type="ECO:0000313" key="11">
    <source>
        <dbReference type="EMBL" id="OWM75781.1"/>
    </source>
</evidence>
<feature type="region of interest" description="Disordered" evidence="9">
    <location>
        <begin position="220"/>
        <end position="260"/>
    </location>
</feature>
<dbReference type="SMART" id="SM00380">
    <property type="entry name" value="AP2"/>
    <property type="match status" value="1"/>
</dbReference>
<accession>A0A218WU85</accession>
<reference evidence="11" key="2">
    <citation type="submission" date="2017-06" db="EMBL/GenBank/DDBJ databases">
        <title>The pomegranate genome and the genomics of punicalagin biosynthesis.</title>
        <authorList>
            <person name="Xu C."/>
        </authorList>
    </citation>
    <scope>NUCLEOTIDE SEQUENCE [LARGE SCALE GENOMIC DNA]</scope>
    <source>
        <tissue evidence="11">Fresh leaf</tissue>
    </source>
</reference>
<dbReference type="EMBL" id="MTKT01003224">
    <property type="protein sequence ID" value="OWM75781.1"/>
    <property type="molecule type" value="Genomic_DNA"/>
</dbReference>
<dbReference type="InterPro" id="IPR050913">
    <property type="entry name" value="AP2/ERF_ERF"/>
</dbReference>
<dbReference type="AlphaFoldDB" id="A0A218WU85"/>
<dbReference type="GO" id="GO:0009873">
    <property type="term" value="P:ethylene-activated signaling pathway"/>
    <property type="evidence" value="ECO:0007669"/>
    <property type="project" value="UniProtKB-KW"/>
</dbReference>
<evidence type="ECO:0000256" key="6">
    <source>
        <dbReference type="ARBA" id="ARBA00023163"/>
    </source>
</evidence>
<evidence type="ECO:0000256" key="5">
    <source>
        <dbReference type="ARBA" id="ARBA00023159"/>
    </source>
</evidence>
<feature type="region of interest" description="Disordered" evidence="9">
    <location>
        <begin position="1"/>
        <end position="122"/>
    </location>
</feature>
<dbReference type="OrthoDB" id="1917565at2759"/>
<protein>
    <recommendedName>
        <fullName evidence="10">AP2/ERF domain-containing protein</fullName>
    </recommendedName>
</protein>
<keyword evidence="14" id="KW-1185">Reference proteome</keyword>
<reference evidence="12 14" key="3">
    <citation type="submission" date="2017-11" db="EMBL/GenBank/DDBJ databases">
        <title>De-novo sequencing of pomegranate (Punica granatum L.) genome.</title>
        <authorList>
            <person name="Akparov Z."/>
            <person name="Amiraslanov A."/>
            <person name="Hajiyeva S."/>
            <person name="Abbasov M."/>
            <person name="Kaur K."/>
            <person name="Hamwieh A."/>
            <person name="Solovyev V."/>
            <person name="Salamov A."/>
            <person name="Braich B."/>
            <person name="Kosarev P."/>
            <person name="Mahmoud A."/>
            <person name="Hajiyev E."/>
            <person name="Babayeva S."/>
            <person name="Izzatullayeva V."/>
            <person name="Mammadov A."/>
            <person name="Mammadov A."/>
            <person name="Sharifova S."/>
            <person name="Ojaghi J."/>
            <person name="Eynullazada K."/>
            <person name="Bayramov B."/>
            <person name="Abdulazimova A."/>
            <person name="Shahmuradov I."/>
        </authorList>
    </citation>
    <scope>NUCLEOTIDE SEQUENCE [LARGE SCALE GENOMIC DNA]</scope>
    <source>
        <strain evidence="12">AG2017</strain>
        <strain evidence="14">cv. AG2017</strain>
        <tissue evidence="12">Leaf</tissue>
    </source>
</reference>
<feature type="compositionally biased region" description="Acidic residues" evidence="9">
    <location>
        <begin position="46"/>
        <end position="56"/>
    </location>
</feature>
<dbReference type="Gene3D" id="3.30.730.10">
    <property type="entry name" value="AP2/ERF domain"/>
    <property type="match status" value="1"/>
</dbReference>
<evidence type="ECO:0000256" key="3">
    <source>
        <dbReference type="ARBA" id="ARBA00023015"/>
    </source>
</evidence>
<evidence type="ECO:0000256" key="4">
    <source>
        <dbReference type="ARBA" id="ARBA00023125"/>
    </source>
</evidence>
<name>A0A218WU85_PUNGR</name>
<dbReference type="CDD" id="cd00018">
    <property type="entry name" value="AP2"/>
    <property type="match status" value="1"/>
</dbReference>
<dbReference type="PROSITE" id="PS51032">
    <property type="entry name" value="AP2_ERF"/>
    <property type="match status" value="1"/>
</dbReference>
<organism evidence="11 13">
    <name type="scientific">Punica granatum</name>
    <name type="common">Pomegranate</name>
    <dbReference type="NCBI Taxonomy" id="22663"/>
    <lineage>
        <taxon>Eukaryota</taxon>
        <taxon>Viridiplantae</taxon>
        <taxon>Streptophyta</taxon>
        <taxon>Embryophyta</taxon>
        <taxon>Tracheophyta</taxon>
        <taxon>Spermatophyta</taxon>
        <taxon>Magnoliopsida</taxon>
        <taxon>eudicotyledons</taxon>
        <taxon>Gunneridae</taxon>
        <taxon>Pentapetalae</taxon>
        <taxon>rosids</taxon>
        <taxon>malvids</taxon>
        <taxon>Myrtales</taxon>
        <taxon>Lythraceae</taxon>
        <taxon>Punica</taxon>
    </lineage>
</organism>
<evidence type="ECO:0000256" key="1">
    <source>
        <dbReference type="ARBA" id="ARBA00004123"/>
    </source>
</evidence>
<keyword evidence="7" id="KW-0539">Nucleus</keyword>
<feature type="domain" description="AP2/ERF" evidence="10">
    <location>
        <begin position="115"/>
        <end position="180"/>
    </location>
</feature>
<evidence type="ECO:0000313" key="13">
    <source>
        <dbReference type="Proteomes" id="UP000197138"/>
    </source>
</evidence>
<dbReference type="GO" id="GO:0005634">
    <property type="term" value="C:nucleus"/>
    <property type="evidence" value="ECO:0007669"/>
    <property type="project" value="UniProtKB-SubCell"/>
</dbReference>
<dbReference type="Proteomes" id="UP000197138">
    <property type="component" value="Unassembled WGS sequence"/>
</dbReference>
<dbReference type="InterPro" id="IPR016177">
    <property type="entry name" value="DNA-bd_dom_sf"/>
</dbReference>
<dbReference type="PANTHER" id="PTHR31194">
    <property type="entry name" value="SHN SHINE , DNA BINDING / TRANSCRIPTION FACTOR"/>
    <property type="match status" value="1"/>
</dbReference>
<dbReference type="Pfam" id="PF00847">
    <property type="entry name" value="AP2"/>
    <property type="match status" value="1"/>
</dbReference>
<dbReference type="PANTHER" id="PTHR31194:SF62">
    <property type="entry name" value="ETHYLENE-RESPONSIVE TRANSCRIPTION FACTOR ERF118"/>
    <property type="match status" value="1"/>
</dbReference>
<reference evidence="13" key="1">
    <citation type="journal article" date="2017" name="Plant J.">
        <title>The pomegranate (Punica granatum L.) genome and the genomics of punicalagin biosynthesis.</title>
        <authorList>
            <person name="Qin G."/>
            <person name="Xu C."/>
            <person name="Ming R."/>
            <person name="Tang H."/>
            <person name="Guyot R."/>
            <person name="Kramer E.M."/>
            <person name="Hu Y."/>
            <person name="Yi X."/>
            <person name="Qi Y."/>
            <person name="Xu X."/>
            <person name="Gao Z."/>
            <person name="Pan H."/>
            <person name="Jian J."/>
            <person name="Tian Y."/>
            <person name="Yue Z."/>
            <person name="Xu Y."/>
        </authorList>
    </citation>
    <scope>NUCLEOTIDE SEQUENCE [LARGE SCALE GENOMIC DNA]</scope>
    <source>
        <strain evidence="13">cv. Dabenzi</strain>
    </source>
</reference>
<keyword evidence="2" id="KW-0936">Ethylene signaling pathway</keyword>
<comment type="similarity">
    <text evidence="8">Belongs to the AP2/ERF transcription factor family. ERF subfamily.</text>
</comment>
<keyword evidence="6" id="KW-0804">Transcription</keyword>
<dbReference type="PRINTS" id="PR00367">
    <property type="entry name" value="ETHRSPELEMNT"/>
</dbReference>
<dbReference type="SUPFAM" id="SSF54171">
    <property type="entry name" value="DNA-binding domain"/>
    <property type="match status" value="1"/>
</dbReference>
<dbReference type="Proteomes" id="UP000233551">
    <property type="component" value="Unassembled WGS sequence"/>
</dbReference>
<dbReference type="GO" id="GO:0003700">
    <property type="term" value="F:DNA-binding transcription factor activity"/>
    <property type="evidence" value="ECO:0007669"/>
    <property type="project" value="InterPro"/>
</dbReference>
<keyword evidence="3" id="KW-0805">Transcription regulation</keyword>
<evidence type="ECO:0000313" key="14">
    <source>
        <dbReference type="Proteomes" id="UP000233551"/>
    </source>
</evidence>
<dbReference type="STRING" id="22663.A0A218WU85"/>
<evidence type="ECO:0000259" key="10">
    <source>
        <dbReference type="PROSITE" id="PS51032"/>
    </source>
</evidence>
<evidence type="ECO:0000256" key="2">
    <source>
        <dbReference type="ARBA" id="ARBA00022745"/>
    </source>
</evidence>
<gene>
    <name evidence="11" type="ORF">CDL15_Pgr009425</name>
    <name evidence="12" type="ORF">CRG98_019124</name>
</gene>
<keyword evidence="5" id="KW-0010">Activator</keyword>
<evidence type="ECO:0000256" key="7">
    <source>
        <dbReference type="ARBA" id="ARBA00023242"/>
    </source>
</evidence>
<feature type="compositionally biased region" description="Low complexity" evidence="9">
    <location>
        <begin position="79"/>
        <end position="94"/>
    </location>
</feature>
<dbReference type="InterPro" id="IPR001471">
    <property type="entry name" value="AP2/ERF_dom"/>
</dbReference>
<comment type="caution">
    <text evidence="11">The sequence shown here is derived from an EMBL/GenBank/DDBJ whole genome shotgun (WGS) entry which is preliminary data.</text>
</comment>
<comment type="subcellular location">
    <subcellularLocation>
        <location evidence="1">Nucleus</location>
    </subcellularLocation>
</comment>
<sequence>MAGVPESLSVPLNPNSLFKKPKKKPKFAEDPKMVRRVRVFCRDPDATDSDSSDDESERTSRKREKLFVRVINMPISTLSSQPSSVETESSSQDSNNGTKNPEKARVLKRRPSNSPYKGVRQRKWGKWAAEIRDPFHRGSRIWLGTYDTPEEAAKAYEAKKLEFEVQAAAAAASEKRQNIPQPQSSSSAAAVSAASASKPAASEDTVSAVSQTSPASVLDLDTSASIGNPSGGNDLAKGTVTTPCSSDPAKKIPSFEEEPFGIPEMGPDFDIGKEFDALFAGDFGDLMNDFCSIDDFQFGGMDENDAAGELPDFDFALENDDFGRWIEESHLNITCS</sequence>
<dbReference type="InterPro" id="IPR036955">
    <property type="entry name" value="AP2/ERF_dom_sf"/>
</dbReference>
<proteinExistence type="inferred from homology"/>
<dbReference type="EMBL" id="PGOL01001148">
    <property type="protein sequence ID" value="PKI60470.1"/>
    <property type="molecule type" value="Genomic_DNA"/>
</dbReference>
<dbReference type="GO" id="GO:0003677">
    <property type="term" value="F:DNA binding"/>
    <property type="evidence" value="ECO:0007669"/>
    <property type="project" value="UniProtKB-KW"/>
</dbReference>
<keyword evidence="4" id="KW-0238">DNA-binding</keyword>
<evidence type="ECO:0000256" key="8">
    <source>
        <dbReference type="ARBA" id="ARBA00024343"/>
    </source>
</evidence>